<evidence type="ECO:0000313" key="3">
    <source>
        <dbReference type="Proteomes" id="UP001497516"/>
    </source>
</evidence>
<keyword evidence="3" id="KW-1185">Reference proteome</keyword>
<accession>A0AAV2GAW8</accession>
<reference evidence="2 3" key="1">
    <citation type="submission" date="2024-04" db="EMBL/GenBank/DDBJ databases">
        <authorList>
            <person name="Fracassetti M."/>
        </authorList>
    </citation>
    <scope>NUCLEOTIDE SEQUENCE [LARGE SCALE GENOMIC DNA]</scope>
</reference>
<sequence>MNTEWLSRDDLNRLIRLTESALSCCGRIVTACERTTASAALTTTSPPAPSFSVPLPPLAVPHATTKADRFRSIGPTITPKAAPTLLSTPRPPRMVIAPPSQLGKTLEQHDKVSKPPESLTIPKRLRIKRDPKAANWKLRKRREQADVGVSHAVVAVEVRADLVCTTQEGREFGDEIDSVADTPKHNTNLRPSVIADRECSNRQVILSTRGLDLLLTP</sequence>
<organism evidence="2 3">
    <name type="scientific">Linum trigynum</name>
    <dbReference type="NCBI Taxonomy" id="586398"/>
    <lineage>
        <taxon>Eukaryota</taxon>
        <taxon>Viridiplantae</taxon>
        <taxon>Streptophyta</taxon>
        <taxon>Embryophyta</taxon>
        <taxon>Tracheophyta</taxon>
        <taxon>Spermatophyta</taxon>
        <taxon>Magnoliopsida</taxon>
        <taxon>eudicotyledons</taxon>
        <taxon>Gunneridae</taxon>
        <taxon>Pentapetalae</taxon>
        <taxon>rosids</taxon>
        <taxon>fabids</taxon>
        <taxon>Malpighiales</taxon>
        <taxon>Linaceae</taxon>
        <taxon>Linum</taxon>
    </lineage>
</organism>
<dbReference type="Proteomes" id="UP001497516">
    <property type="component" value="Chromosome 8"/>
</dbReference>
<dbReference type="AlphaFoldDB" id="A0AAV2GAW8"/>
<gene>
    <name evidence="2" type="ORF">LTRI10_LOCUS47489</name>
</gene>
<evidence type="ECO:0000313" key="2">
    <source>
        <dbReference type="EMBL" id="CAL1407846.1"/>
    </source>
</evidence>
<evidence type="ECO:0000256" key="1">
    <source>
        <dbReference type="SAM" id="MobiDB-lite"/>
    </source>
</evidence>
<dbReference type="EMBL" id="OZ034821">
    <property type="protein sequence ID" value="CAL1407846.1"/>
    <property type="molecule type" value="Genomic_DNA"/>
</dbReference>
<protein>
    <submittedName>
        <fullName evidence="2">Uncharacterized protein</fullName>
    </submittedName>
</protein>
<feature type="region of interest" description="Disordered" evidence="1">
    <location>
        <begin position="73"/>
        <end position="92"/>
    </location>
</feature>
<proteinExistence type="predicted"/>
<name>A0AAV2GAW8_9ROSI</name>